<dbReference type="PROSITE" id="PS51257">
    <property type="entry name" value="PROKAR_LIPOPROTEIN"/>
    <property type="match status" value="1"/>
</dbReference>
<accession>A0ABT1VIP3</accession>
<dbReference type="Proteomes" id="UP001300015">
    <property type="component" value="Unassembled WGS sequence"/>
</dbReference>
<keyword evidence="1" id="KW-0732">Signal</keyword>
<reference evidence="2 3" key="1">
    <citation type="submission" date="2022-07" db="EMBL/GenBank/DDBJ databases">
        <title>Pantoea trifolii sp. nov. isolated from root nodules of Trifolium rubens.</title>
        <authorList>
            <person name="Kalita M."/>
            <person name="Wdowiak-Wrobel S."/>
            <person name="Marek-Kozaczuk M."/>
            <person name="Palusinska-Szysz M."/>
            <person name="Sokolowski W."/>
            <person name="Coutinho T."/>
            <person name="Hlahane L."/>
        </authorList>
    </citation>
    <scope>NUCLEOTIDE SEQUENCE [LARGE SCALE GENOMIC DNA]</scope>
    <source>
        <strain evidence="2 3">MMK2</strain>
    </source>
</reference>
<dbReference type="EMBL" id="JANIET010000001">
    <property type="protein sequence ID" value="MCQ8227405.1"/>
    <property type="molecule type" value="Genomic_DNA"/>
</dbReference>
<dbReference type="InterPro" id="IPR014582">
    <property type="entry name" value="UCP033535_lipo"/>
</dbReference>
<dbReference type="Pfam" id="PF10054">
    <property type="entry name" value="DUF2291"/>
    <property type="match status" value="1"/>
</dbReference>
<dbReference type="SUPFAM" id="SSF141318">
    <property type="entry name" value="TM0957-like"/>
    <property type="match status" value="1"/>
</dbReference>
<organism evidence="2 3">
    <name type="scientific">Pantoea trifolii</name>
    <dbReference type="NCBI Taxonomy" id="2968030"/>
    <lineage>
        <taxon>Bacteria</taxon>
        <taxon>Pseudomonadati</taxon>
        <taxon>Pseudomonadota</taxon>
        <taxon>Gammaproteobacteria</taxon>
        <taxon>Enterobacterales</taxon>
        <taxon>Erwiniaceae</taxon>
        <taxon>Pantoea</taxon>
    </lineage>
</organism>
<name>A0ABT1VIP3_9GAMM</name>
<feature type="chain" id="PRO_5045172632" evidence="1">
    <location>
        <begin position="20"/>
        <end position="204"/>
    </location>
</feature>
<comment type="caution">
    <text evidence="2">The sequence shown here is derived from an EMBL/GenBank/DDBJ whole genome shotgun (WGS) entry which is preliminary data.</text>
</comment>
<keyword evidence="3" id="KW-1185">Reference proteome</keyword>
<feature type="signal peptide" evidence="1">
    <location>
        <begin position="1"/>
        <end position="19"/>
    </location>
</feature>
<sequence>MKGKALSGMLVALLTLMLAACTVVDLDADGKPIMPKDPNAKPGYSDQTPQQIAESSWASRVQQPAEKQALSWADMETKSHTVKAGGSESVFVRAAGTVTAFDNSNDRERSLTMTINGKPVKVSIGPVLRGNAIRDAAGFRFEEFTNQVQYAQLTKALNRHAVKQLPAVDASWVGKPAQALLAVSMGAGTVEDVVAVQLQQGNPK</sequence>
<dbReference type="InterPro" id="IPR036215">
    <property type="entry name" value="TM0957-like_sf"/>
</dbReference>
<evidence type="ECO:0000256" key="1">
    <source>
        <dbReference type="SAM" id="SignalP"/>
    </source>
</evidence>
<gene>
    <name evidence="2" type="ORF">NQH49_07950</name>
</gene>
<dbReference type="PIRSF" id="PIRSF033535">
    <property type="entry name" value="UCP033535_plp"/>
    <property type="match status" value="1"/>
</dbReference>
<evidence type="ECO:0000313" key="3">
    <source>
        <dbReference type="Proteomes" id="UP001300015"/>
    </source>
</evidence>
<evidence type="ECO:0000313" key="2">
    <source>
        <dbReference type="EMBL" id="MCQ8227405.1"/>
    </source>
</evidence>
<protein>
    <submittedName>
        <fullName evidence="2">DUF2291 family protein</fullName>
    </submittedName>
</protein>
<dbReference type="RefSeq" id="WP_256696233.1">
    <property type="nucleotide sequence ID" value="NZ_JANIES010000001.1"/>
</dbReference>
<proteinExistence type="predicted"/>